<accession>A0A9D4T751</accession>
<proteinExistence type="predicted"/>
<protein>
    <submittedName>
        <fullName evidence="1">Uncharacterized protein</fullName>
    </submittedName>
</protein>
<reference evidence="1" key="1">
    <citation type="journal article" date="2020" name="Cell">
        <title>Large-Scale Comparative Analyses of Tick Genomes Elucidate Their Genetic Diversity and Vector Capacities.</title>
        <authorList>
            <consortium name="Tick Genome and Microbiome Consortium (TIGMIC)"/>
            <person name="Jia N."/>
            <person name="Wang J."/>
            <person name="Shi W."/>
            <person name="Du L."/>
            <person name="Sun Y."/>
            <person name="Zhan W."/>
            <person name="Jiang J.F."/>
            <person name="Wang Q."/>
            <person name="Zhang B."/>
            <person name="Ji P."/>
            <person name="Bell-Sakyi L."/>
            <person name="Cui X.M."/>
            <person name="Yuan T.T."/>
            <person name="Jiang B.G."/>
            <person name="Yang W.F."/>
            <person name="Lam T.T."/>
            <person name="Chang Q.C."/>
            <person name="Ding S.J."/>
            <person name="Wang X.J."/>
            <person name="Zhu J.G."/>
            <person name="Ruan X.D."/>
            <person name="Zhao L."/>
            <person name="Wei J.T."/>
            <person name="Ye R.Z."/>
            <person name="Que T.C."/>
            <person name="Du C.H."/>
            <person name="Zhou Y.H."/>
            <person name="Cheng J.X."/>
            <person name="Dai P.F."/>
            <person name="Guo W.B."/>
            <person name="Han X.H."/>
            <person name="Huang E.J."/>
            <person name="Li L.F."/>
            <person name="Wei W."/>
            <person name="Gao Y.C."/>
            <person name="Liu J.Z."/>
            <person name="Shao H.Z."/>
            <person name="Wang X."/>
            <person name="Wang C.C."/>
            <person name="Yang T.C."/>
            <person name="Huo Q.B."/>
            <person name="Li W."/>
            <person name="Chen H.Y."/>
            <person name="Chen S.E."/>
            <person name="Zhou L.G."/>
            <person name="Ni X.B."/>
            <person name="Tian J.H."/>
            <person name="Sheng Y."/>
            <person name="Liu T."/>
            <person name="Pan Y.S."/>
            <person name="Xia L.Y."/>
            <person name="Li J."/>
            <person name="Zhao F."/>
            <person name="Cao W.C."/>
        </authorList>
    </citation>
    <scope>NUCLEOTIDE SEQUENCE</scope>
    <source>
        <strain evidence="1">Rsan-2018</strain>
    </source>
</reference>
<dbReference type="GO" id="GO:0005164">
    <property type="term" value="F:tumor necrosis factor receptor binding"/>
    <property type="evidence" value="ECO:0007669"/>
    <property type="project" value="TreeGrafter"/>
</dbReference>
<sequence length="231" mass="26018">MARRTGGMDDTRQRFMYRVCGFGDHTEWNIVEFLEELDDVQVCSWCGVVSTKAAVLSCSHMVCEACRAIAYKAAVPVCWIDKQTISSEVQQIDYSLNSALQYRKVHCVNFDRGCDYADRIDRLNHHLLTSCAFYLKECSKCEKPVVYKELVSHYKACKGLAGVFVPAVDGQPLLDDIQNARRELEQALALTSLEVRDTVGSLTDQLEMLRSQLTMRSGGRADNGKLDDSKQ</sequence>
<name>A0A9D4T751_RHISA</name>
<comment type="caution">
    <text evidence="1">The sequence shown here is derived from an EMBL/GenBank/DDBJ whole genome shotgun (WGS) entry which is preliminary data.</text>
</comment>
<dbReference type="AlphaFoldDB" id="A0A9D4T751"/>
<dbReference type="SUPFAM" id="SSF57850">
    <property type="entry name" value="RING/U-box"/>
    <property type="match status" value="1"/>
</dbReference>
<keyword evidence="2" id="KW-1185">Reference proteome</keyword>
<dbReference type="PANTHER" id="PTHR10131:SF138">
    <property type="entry name" value="RE66324P"/>
    <property type="match status" value="1"/>
</dbReference>
<dbReference type="GO" id="GO:0043122">
    <property type="term" value="P:regulation of canonical NF-kappaB signal transduction"/>
    <property type="evidence" value="ECO:0007669"/>
    <property type="project" value="TreeGrafter"/>
</dbReference>
<reference evidence="1" key="2">
    <citation type="submission" date="2021-09" db="EMBL/GenBank/DDBJ databases">
        <authorList>
            <person name="Jia N."/>
            <person name="Wang J."/>
            <person name="Shi W."/>
            <person name="Du L."/>
            <person name="Sun Y."/>
            <person name="Zhan W."/>
            <person name="Jiang J."/>
            <person name="Wang Q."/>
            <person name="Zhang B."/>
            <person name="Ji P."/>
            <person name="Sakyi L.B."/>
            <person name="Cui X."/>
            <person name="Yuan T."/>
            <person name="Jiang B."/>
            <person name="Yang W."/>
            <person name="Lam T.T.-Y."/>
            <person name="Chang Q."/>
            <person name="Ding S."/>
            <person name="Wang X."/>
            <person name="Zhu J."/>
            <person name="Ruan X."/>
            <person name="Zhao L."/>
            <person name="Wei J."/>
            <person name="Que T."/>
            <person name="Du C."/>
            <person name="Cheng J."/>
            <person name="Dai P."/>
            <person name="Han X."/>
            <person name="Huang E."/>
            <person name="Gao Y."/>
            <person name="Liu J."/>
            <person name="Shao H."/>
            <person name="Ye R."/>
            <person name="Li L."/>
            <person name="Wei W."/>
            <person name="Wang X."/>
            <person name="Wang C."/>
            <person name="Huo Q."/>
            <person name="Li W."/>
            <person name="Guo W."/>
            <person name="Chen H."/>
            <person name="Chen S."/>
            <person name="Zhou L."/>
            <person name="Zhou L."/>
            <person name="Ni X."/>
            <person name="Tian J."/>
            <person name="Zhou Y."/>
            <person name="Sheng Y."/>
            <person name="Liu T."/>
            <person name="Pan Y."/>
            <person name="Xia L."/>
            <person name="Li J."/>
            <person name="Zhao F."/>
            <person name="Cao W."/>
        </authorList>
    </citation>
    <scope>NUCLEOTIDE SEQUENCE</scope>
    <source>
        <strain evidence="1">Rsan-2018</strain>
        <tissue evidence="1">Larvae</tissue>
    </source>
</reference>
<dbReference type="Gene3D" id="3.30.40.10">
    <property type="entry name" value="Zinc/RING finger domain, C3HC4 (zinc finger)"/>
    <property type="match status" value="1"/>
</dbReference>
<dbReference type="Proteomes" id="UP000821837">
    <property type="component" value="Chromosome 10"/>
</dbReference>
<dbReference type="VEuPathDB" id="VectorBase:RSAN_028276"/>
<dbReference type="EMBL" id="JABSTV010001246">
    <property type="protein sequence ID" value="KAH7975973.1"/>
    <property type="molecule type" value="Genomic_DNA"/>
</dbReference>
<evidence type="ECO:0000313" key="2">
    <source>
        <dbReference type="Proteomes" id="UP000821837"/>
    </source>
</evidence>
<dbReference type="InterPro" id="IPR013083">
    <property type="entry name" value="Znf_RING/FYVE/PHD"/>
</dbReference>
<gene>
    <name evidence="1" type="ORF">HPB52_006984</name>
</gene>
<organism evidence="1 2">
    <name type="scientific">Rhipicephalus sanguineus</name>
    <name type="common">Brown dog tick</name>
    <name type="synonym">Ixodes sanguineus</name>
    <dbReference type="NCBI Taxonomy" id="34632"/>
    <lineage>
        <taxon>Eukaryota</taxon>
        <taxon>Metazoa</taxon>
        <taxon>Ecdysozoa</taxon>
        <taxon>Arthropoda</taxon>
        <taxon>Chelicerata</taxon>
        <taxon>Arachnida</taxon>
        <taxon>Acari</taxon>
        <taxon>Parasitiformes</taxon>
        <taxon>Ixodida</taxon>
        <taxon>Ixodoidea</taxon>
        <taxon>Ixodidae</taxon>
        <taxon>Rhipicephalinae</taxon>
        <taxon>Rhipicephalus</taxon>
        <taxon>Rhipicephalus</taxon>
    </lineage>
</organism>
<evidence type="ECO:0000313" key="1">
    <source>
        <dbReference type="EMBL" id="KAH7975973.1"/>
    </source>
</evidence>
<dbReference type="GO" id="GO:0009898">
    <property type="term" value="C:cytoplasmic side of plasma membrane"/>
    <property type="evidence" value="ECO:0007669"/>
    <property type="project" value="TreeGrafter"/>
</dbReference>
<dbReference type="PANTHER" id="PTHR10131">
    <property type="entry name" value="TNF RECEPTOR ASSOCIATED FACTOR"/>
    <property type="match status" value="1"/>
</dbReference>